<organism evidence="3">
    <name type="scientific">Caenorhabditis remanei</name>
    <name type="common">Caenorhabditis vulgaris</name>
    <dbReference type="NCBI Taxonomy" id="31234"/>
    <lineage>
        <taxon>Eukaryota</taxon>
        <taxon>Metazoa</taxon>
        <taxon>Ecdysozoa</taxon>
        <taxon>Nematoda</taxon>
        <taxon>Chromadorea</taxon>
        <taxon>Rhabditida</taxon>
        <taxon>Rhabditina</taxon>
        <taxon>Rhabditomorpha</taxon>
        <taxon>Rhabditoidea</taxon>
        <taxon>Rhabditidae</taxon>
        <taxon>Peloderinae</taxon>
        <taxon>Caenorhabditis</taxon>
    </lineage>
</organism>
<dbReference type="KEGG" id="crq:GCK72_023482"/>
<protein>
    <submittedName>
        <fullName evidence="2">Uncharacterized protein</fullName>
    </submittedName>
</protein>
<gene>
    <name evidence="2" type="ORF">CRE_03219</name>
</gene>
<dbReference type="EMBL" id="DS268457">
    <property type="protein sequence ID" value="EFP05056.1"/>
    <property type="molecule type" value="Genomic_DNA"/>
</dbReference>
<dbReference type="InParanoid" id="E3MME8"/>
<sequence length="374" mass="43466">MSTQEPANEISEDNQCAEMIVRFCRKRITELEKIKEAKKQRHNEVRRQFVSAPASEDARYLDEMEMTQSSRFRYGLEQRAIRNFVEDLEAAIENPVPADNSPLNQFNAVYQTFKTKLSLDAAPAMGGVFIHLVNEINKNASETHQISEEEQIIRVSKVKDMTSQFLYNIRNRKLPVRYGTIDFTRWETMFHQNHMESLGILLLHCFYQIPLDDETRRALQTCFSDSFHHYQQWAENHKRSKELEEYRILADVVKMRMAHLSENESKRSTQTNGTADEASTGTTNSPIIGTLWLDVKTAFEYLKKSEQFKVYSFLSACARLQQKRQINEKVVRNRITRESIVHISEEAPITKVGSAKRTHKNMHTLPKTTLAIQS</sequence>
<evidence type="ECO:0000256" key="1">
    <source>
        <dbReference type="SAM" id="MobiDB-lite"/>
    </source>
</evidence>
<accession>E3MME8</accession>
<dbReference type="Proteomes" id="UP000008281">
    <property type="component" value="Unassembled WGS sequence"/>
</dbReference>
<dbReference type="HOGENOM" id="CLU_740192_0_0_1"/>
<evidence type="ECO:0000313" key="2">
    <source>
        <dbReference type="EMBL" id="EFP05056.1"/>
    </source>
</evidence>
<dbReference type="RefSeq" id="XP_003102669.2">
    <property type="nucleotide sequence ID" value="XM_003102621.2"/>
</dbReference>
<proteinExistence type="predicted"/>
<feature type="region of interest" description="Disordered" evidence="1">
    <location>
        <begin position="260"/>
        <end position="281"/>
    </location>
</feature>
<dbReference type="AlphaFoldDB" id="E3MME8"/>
<dbReference type="GeneID" id="9797923"/>
<name>E3MME8_CAERE</name>
<dbReference type="CTD" id="9797923"/>
<keyword evidence="3" id="KW-1185">Reference proteome</keyword>
<evidence type="ECO:0000313" key="3">
    <source>
        <dbReference type="Proteomes" id="UP000008281"/>
    </source>
</evidence>
<feature type="compositionally biased region" description="Polar residues" evidence="1">
    <location>
        <begin position="268"/>
        <end position="281"/>
    </location>
</feature>
<reference evidence="2" key="1">
    <citation type="submission" date="2007-07" db="EMBL/GenBank/DDBJ databases">
        <title>PCAP assembly of the Caenorhabditis remanei genome.</title>
        <authorList>
            <consortium name="The Caenorhabditis remanei Sequencing Consortium"/>
            <person name="Wilson R.K."/>
        </authorList>
    </citation>
    <scope>NUCLEOTIDE SEQUENCE [LARGE SCALE GENOMIC DNA]</scope>
    <source>
        <strain evidence="2">PB4641</strain>
    </source>
</reference>